<dbReference type="RefSeq" id="WP_378043432.1">
    <property type="nucleotide sequence ID" value="NZ_JBHLWH010000046.1"/>
</dbReference>
<keyword evidence="1" id="KW-0560">Oxidoreductase</keyword>
<evidence type="ECO:0000313" key="5">
    <source>
        <dbReference type="Proteomes" id="UP001589766"/>
    </source>
</evidence>
<dbReference type="InterPro" id="IPR050766">
    <property type="entry name" value="Bact_Lucif_Oxidored"/>
</dbReference>
<accession>A0ABV6F932</accession>
<dbReference type="Pfam" id="PF00296">
    <property type="entry name" value="Bac_luciferase"/>
    <property type="match status" value="1"/>
</dbReference>
<protein>
    <submittedName>
        <fullName evidence="4">LLM class flavin-dependent oxidoreductase</fullName>
    </submittedName>
</protein>
<dbReference type="PANTHER" id="PTHR30137:SF8">
    <property type="entry name" value="BLR5498 PROTEIN"/>
    <property type="match status" value="1"/>
</dbReference>
<evidence type="ECO:0000256" key="1">
    <source>
        <dbReference type="ARBA" id="ARBA00023002"/>
    </source>
</evidence>
<sequence>MELGVFSLSDIYPDSPDTAASRIDDIISYGVLAERHGLDVYGVGEHHTRAFAVSSPAVIHAAIARATSRITLTTTSTILTVLDPVRLYQDFATLDLISHGRAEIGAGRSAFTEPFALFGENMAEYDELFAEKLDLLLRLRDEDTVTWNGTYRPALDSAEVNPRHTGDLPIWVAVGGTPASAARAGRLGLPMVLGLIGGTIDHAKRLIDLYRSAGRDVGHPDEKLKVGITSHFYIGETQDQALEDFYPYYHRYLSPETNGGRGFYVDRAQMEQLAARRGALMVGGPREIAEKILDLRSELGVDRFLGQVDLGGMPPQMVRDSIQRFGDTVAPAIHHVTSRSPEGHPSA</sequence>
<evidence type="ECO:0000259" key="3">
    <source>
        <dbReference type="Pfam" id="PF00296"/>
    </source>
</evidence>
<feature type="domain" description="Luciferase-like" evidence="3">
    <location>
        <begin position="1"/>
        <end position="302"/>
    </location>
</feature>
<comment type="caution">
    <text evidence="4">The sequence shown here is derived from an EMBL/GenBank/DDBJ whole genome shotgun (WGS) entry which is preliminary data.</text>
</comment>
<keyword evidence="5" id="KW-1185">Reference proteome</keyword>
<dbReference type="InterPro" id="IPR011251">
    <property type="entry name" value="Luciferase-like_dom"/>
</dbReference>
<name>A0ABV6F932_9MICC</name>
<organism evidence="4 5">
    <name type="scientific">Citricoccus parietis</name>
    <dbReference type="NCBI Taxonomy" id="592307"/>
    <lineage>
        <taxon>Bacteria</taxon>
        <taxon>Bacillati</taxon>
        <taxon>Actinomycetota</taxon>
        <taxon>Actinomycetes</taxon>
        <taxon>Micrococcales</taxon>
        <taxon>Micrococcaceae</taxon>
        <taxon>Citricoccus</taxon>
    </lineage>
</organism>
<evidence type="ECO:0000313" key="4">
    <source>
        <dbReference type="EMBL" id="MFC0250045.1"/>
    </source>
</evidence>
<proteinExistence type="predicted"/>
<dbReference type="Gene3D" id="3.20.20.30">
    <property type="entry name" value="Luciferase-like domain"/>
    <property type="match status" value="1"/>
</dbReference>
<reference evidence="4 5" key="1">
    <citation type="submission" date="2024-09" db="EMBL/GenBank/DDBJ databases">
        <authorList>
            <person name="Sun Q."/>
            <person name="Mori K."/>
        </authorList>
    </citation>
    <scope>NUCLEOTIDE SEQUENCE [LARGE SCALE GENOMIC DNA]</scope>
    <source>
        <strain evidence="4 5">CCM 7609</strain>
    </source>
</reference>
<evidence type="ECO:0000256" key="2">
    <source>
        <dbReference type="ARBA" id="ARBA00023033"/>
    </source>
</evidence>
<keyword evidence="2" id="KW-0503">Monooxygenase</keyword>
<dbReference type="SUPFAM" id="SSF51679">
    <property type="entry name" value="Bacterial luciferase-like"/>
    <property type="match status" value="1"/>
</dbReference>
<dbReference type="EMBL" id="JBHLWH010000046">
    <property type="protein sequence ID" value="MFC0250045.1"/>
    <property type="molecule type" value="Genomic_DNA"/>
</dbReference>
<gene>
    <name evidence="4" type="ORF">ACFFIO_16165</name>
</gene>
<dbReference type="Proteomes" id="UP001589766">
    <property type="component" value="Unassembled WGS sequence"/>
</dbReference>
<dbReference type="PANTHER" id="PTHR30137">
    <property type="entry name" value="LUCIFERASE-LIKE MONOOXYGENASE"/>
    <property type="match status" value="1"/>
</dbReference>
<dbReference type="InterPro" id="IPR036661">
    <property type="entry name" value="Luciferase-like_sf"/>
</dbReference>